<dbReference type="Gene3D" id="3.30.70.1450">
    <property type="entry name" value="Regulator of K+ conductance, C-terminal domain"/>
    <property type="match status" value="1"/>
</dbReference>
<dbReference type="Pfam" id="PF02080">
    <property type="entry name" value="TrkA_C"/>
    <property type="match status" value="1"/>
</dbReference>
<dbReference type="InterPro" id="IPR036721">
    <property type="entry name" value="RCK_C_sf"/>
</dbReference>
<reference evidence="2 3" key="1">
    <citation type="journal article" date="2017" name="Water Res.">
        <title>Discovery and metagenomic analysis of an anammox bacterial enrichment related to Candidatus "Brocadia caroliniensis" in a full-scale glycerol-fed nitritation-denitritation separate centrate treatment process.</title>
        <authorList>
            <person name="Park H."/>
            <person name="Brotto A.C."/>
            <person name="van Loosdrecht M.C."/>
            <person name="Chandran K."/>
        </authorList>
    </citation>
    <scope>NUCLEOTIDE SEQUENCE [LARGE SCALE GENOMIC DNA]</scope>
    <source>
        <strain evidence="2">26THWARD</strain>
    </source>
</reference>
<dbReference type="PANTHER" id="PTHR30445">
    <property type="entry name" value="K(+)_H(+) ANTIPORTER SUBUNIT KHTT"/>
    <property type="match status" value="1"/>
</dbReference>
<dbReference type="InterPro" id="IPR058776">
    <property type="entry name" value="KhtT-like_N"/>
</dbReference>
<dbReference type="InterPro" id="IPR026278">
    <property type="entry name" value="KhtT"/>
</dbReference>
<name>A0A1V4APR6_9BACT</name>
<dbReference type="PIRSF" id="PIRSF005028">
    <property type="entry name" value="KhtT"/>
    <property type="match status" value="1"/>
</dbReference>
<gene>
    <name evidence="2" type="ORF">AYP45_16645</name>
</gene>
<dbReference type="EMBL" id="AYTS01000175">
    <property type="protein sequence ID" value="OOP55113.1"/>
    <property type="molecule type" value="Genomic_DNA"/>
</dbReference>
<evidence type="ECO:0000313" key="2">
    <source>
        <dbReference type="EMBL" id="OOP55113.1"/>
    </source>
</evidence>
<dbReference type="Pfam" id="PF25991">
    <property type="entry name" value="KhtT_N"/>
    <property type="match status" value="1"/>
</dbReference>
<dbReference type="Proteomes" id="UP000189681">
    <property type="component" value="Unassembled WGS sequence"/>
</dbReference>
<proteinExistence type="predicted"/>
<feature type="domain" description="RCK C-terminal" evidence="1">
    <location>
        <begin position="76"/>
        <end position="160"/>
    </location>
</feature>
<dbReference type="InterPro" id="IPR006037">
    <property type="entry name" value="RCK_C"/>
</dbReference>
<dbReference type="STRING" id="1004156.AYP45_16645"/>
<accession>A0A1V4APR6</accession>
<dbReference type="GO" id="GO:0008324">
    <property type="term" value="F:monoatomic cation transmembrane transporter activity"/>
    <property type="evidence" value="ECO:0007669"/>
    <property type="project" value="InterPro"/>
</dbReference>
<dbReference type="GO" id="GO:0006813">
    <property type="term" value="P:potassium ion transport"/>
    <property type="evidence" value="ECO:0007669"/>
    <property type="project" value="InterPro"/>
</dbReference>
<dbReference type="SUPFAM" id="SSF116726">
    <property type="entry name" value="TrkA C-terminal domain-like"/>
    <property type="match status" value="1"/>
</dbReference>
<dbReference type="PANTHER" id="PTHR30445:SF8">
    <property type="entry name" value="K(+)_H(+) ANTIPORTER SUBUNIT KHTT"/>
    <property type="match status" value="1"/>
</dbReference>
<organism evidence="2 3">
    <name type="scientific">Candidatus Brocadia carolinensis</name>
    <dbReference type="NCBI Taxonomy" id="1004156"/>
    <lineage>
        <taxon>Bacteria</taxon>
        <taxon>Pseudomonadati</taxon>
        <taxon>Planctomycetota</taxon>
        <taxon>Candidatus Brocadiia</taxon>
        <taxon>Candidatus Brocadiales</taxon>
        <taxon>Candidatus Brocadiaceae</taxon>
        <taxon>Candidatus Brocadia</taxon>
    </lineage>
</organism>
<sequence length="169" mass="19006">MSEIKESELPGIGKKFTLELDSGDKLVVVIHFSGEREVFKFTRDNDEPTSVTTLADEEARQVGSILSGTYFQPVVEEEHKLAMKNAAMEWIKIASDSILASKKIEELDVRKRTGVSITTIIRGEAVIPNPPPSEIIKPQDTLIIIGNKEQVKNFISTFEIKHRLENDRQ</sequence>
<dbReference type="PROSITE" id="PS51202">
    <property type="entry name" value="RCK_C"/>
    <property type="match status" value="1"/>
</dbReference>
<dbReference type="AlphaFoldDB" id="A0A1V4APR6"/>
<comment type="caution">
    <text evidence="2">The sequence shown here is derived from an EMBL/GenBank/DDBJ whole genome shotgun (WGS) entry which is preliminary data.</text>
</comment>
<dbReference type="InterPro" id="IPR050144">
    <property type="entry name" value="AAE_transporter"/>
</dbReference>
<protein>
    <submittedName>
        <fullName evidence="2">Potassium transporter TrkA</fullName>
    </submittedName>
</protein>
<evidence type="ECO:0000259" key="1">
    <source>
        <dbReference type="PROSITE" id="PS51202"/>
    </source>
</evidence>
<evidence type="ECO:0000313" key="3">
    <source>
        <dbReference type="Proteomes" id="UP000189681"/>
    </source>
</evidence>